<dbReference type="InterPro" id="IPR038578">
    <property type="entry name" value="GT29-like_sf"/>
</dbReference>
<dbReference type="GO" id="GO:0009311">
    <property type="term" value="P:oligosaccharide metabolic process"/>
    <property type="evidence" value="ECO:0007669"/>
    <property type="project" value="TreeGrafter"/>
</dbReference>
<evidence type="ECO:0000256" key="8">
    <source>
        <dbReference type="ARBA" id="ARBA00023180"/>
    </source>
</evidence>
<proteinExistence type="predicted"/>
<evidence type="ECO:0000256" key="6">
    <source>
        <dbReference type="ARBA" id="ARBA00022989"/>
    </source>
</evidence>
<protein>
    <submittedName>
        <fullName evidence="9">Uncharacterized protein</fullName>
    </submittedName>
</protein>
<evidence type="ECO:0000256" key="3">
    <source>
        <dbReference type="ARBA" id="ARBA00022676"/>
    </source>
</evidence>
<dbReference type="PANTHER" id="PTHR11987:SF53">
    <property type="entry name" value="ALPHA-2,8-SIALYLTRANSFERASE 8F-LIKE"/>
    <property type="match status" value="1"/>
</dbReference>
<dbReference type="EMBL" id="JANUAU010000003">
    <property type="protein sequence ID" value="MCS3677342.1"/>
    <property type="molecule type" value="Genomic_DNA"/>
</dbReference>
<dbReference type="RefSeq" id="WP_259079816.1">
    <property type="nucleotide sequence ID" value="NZ_JANUAU010000003.1"/>
</dbReference>
<name>A0A9X2TFC6_9BACT</name>
<keyword evidence="3" id="KW-0328">Glycosyltransferase</keyword>
<dbReference type="AlphaFoldDB" id="A0A9X2TFC6"/>
<evidence type="ECO:0000256" key="7">
    <source>
        <dbReference type="ARBA" id="ARBA00023136"/>
    </source>
</evidence>
<comment type="subcellular location">
    <subcellularLocation>
        <location evidence="2">Endomembrane system</location>
    </subcellularLocation>
    <subcellularLocation>
        <location evidence="1">Membrane</location>
        <topology evidence="1">Single-pass membrane protein</topology>
    </subcellularLocation>
</comment>
<keyword evidence="6" id="KW-1133">Transmembrane helix</keyword>
<evidence type="ECO:0000256" key="5">
    <source>
        <dbReference type="ARBA" id="ARBA00022692"/>
    </source>
</evidence>
<dbReference type="InterPro" id="IPR001675">
    <property type="entry name" value="Glyco_trans_29"/>
</dbReference>
<dbReference type="PANTHER" id="PTHR11987">
    <property type="entry name" value="ALPHA-2,8-SIALYLTRANSFERASE"/>
    <property type="match status" value="1"/>
</dbReference>
<dbReference type="GO" id="GO:0006491">
    <property type="term" value="P:N-glycan processing"/>
    <property type="evidence" value="ECO:0007669"/>
    <property type="project" value="TreeGrafter"/>
</dbReference>
<organism evidence="9 10">
    <name type="scientific">Salinibacter ruber</name>
    <dbReference type="NCBI Taxonomy" id="146919"/>
    <lineage>
        <taxon>Bacteria</taxon>
        <taxon>Pseudomonadati</taxon>
        <taxon>Rhodothermota</taxon>
        <taxon>Rhodothermia</taxon>
        <taxon>Rhodothermales</taxon>
        <taxon>Salinibacteraceae</taxon>
        <taxon>Salinibacter</taxon>
    </lineage>
</organism>
<comment type="caution">
    <text evidence="9">The sequence shown here is derived from an EMBL/GenBank/DDBJ whole genome shotgun (WGS) entry which is preliminary data.</text>
</comment>
<dbReference type="GO" id="GO:0012505">
    <property type="term" value="C:endomembrane system"/>
    <property type="evidence" value="ECO:0007669"/>
    <property type="project" value="UniProtKB-SubCell"/>
</dbReference>
<evidence type="ECO:0000256" key="4">
    <source>
        <dbReference type="ARBA" id="ARBA00022679"/>
    </source>
</evidence>
<dbReference type="InterPro" id="IPR050943">
    <property type="entry name" value="Glycosyltr_29_Sialyltrsf"/>
</dbReference>
<keyword evidence="7" id="KW-0472">Membrane</keyword>
<evidence type="ECO:0000256" key="1">
    <source>
        <dbReference type="ARBA" id="ARBA00004167"/>
    </source>
</evidence>
<dbReference type="Gene3D" id="3.90.1480.20">
    <property type="entry name" value="Glycosyl transferase family 29"/>
    <property type="match status" value="1"/>
</dbReference>
<evidence type="ECO:0000313" key="9">
    <source>
        <dbReference type="EMBL" id="MCS3677342.1"/>
    </source>
</evidence>
<dbReference type="Pfam" id="PF00777">
    <property type="entry name" value="Glyco_transf_29"/>
    <property type="match status" value="2"/>
</dbReference>
<evidence type="ECO:0000313" key="10">
    <source>
        <dbReference type="Proteomes" id="UP001155027"/>
    </source>
</evidence>
<keyword evidence="5" id="KW-0812">Transmembrane</keyword>
<accession>A0A9X2TFC6</accession>
<reference evidence="9" key="1">
    <citation type="submission" date="2022-08" db="EMBL/GenBank/DDBJ databases">
        <title>Genomic Encyclopedia of Type Strains, Phase V (KMG-V): Genome sequencing to study the core and pangenomes of soil and plant-associated prokaryotes.</title>
        <authorList>
            <person name="Whitman W."/>
        </authorList>
    </citation>
    <scope>NUCLEOTIDE SEQUENCE</scope>
    <source>
        <strain evidence="9">0</strain>
    </source>
</reference>
<dbReference type="Proteomes" id="UP001155027">
    <property type="component" value="Unassembled WGS sequence"/>
</dbReference>
<sequence length="204" mass="22865">MEEEKDRMIERIHLVGNSSILSGSNLGKEIDSCPVVRINTAPTSGHEQDVGGRTDARVICGGLQMEAQTGWLSSISGETLILYPTPEDVRKNAQRYTSEDNSLRYLRSGALEAWAKFLDKSPLEESPTSGLYGAWFLSQVAEQVHLYGFGFYESSESHYYWKDVKSDHEGHEPHIEKLILKNMSNVLIKMKTPNEIKNSGSKIT</sequence>
<dbReference type="GO" id="GO:0003828">
    <property type="term" value="F:alpha-N-acetylneuraminate alpha-2,8-sialyltransferase activity"/>
    <property type="evidence" value="ECO:0007669"/>
    <property type="project" value="TreeGrafter"/>
</dbReference>
<gene>
    <name evidence="9" type="ORF">GGP71_001258</name>
</gene>
<keyword evidence="8" id="KW-0325">Glycoprotein</keyword>
<keyword evidence="4" id="KW-0808">Transferase</keyword>
<dbReference type="GO" id="GO:0016020">
    <property type="term" value="C:membrane"/>
    <property type="evidence" value="ECO:0007669"/>
    <property type="project" value="UniProtKB-SubCell"/>
</dbReference>
<evidence type="ECO:0000256" key="2">
    <source>
        <dbReference type="ARBA" id="ARBA00004308"/>
    </source>
</evidence>